<protein>
    <submittedName>
        <fullName evidence="2">Uncharacterized protein</fullName>
    </submittedName>
</protein>
<dbReference type="AlphaFoldDB" id="A0A8J7ME50"/>
<feature type="transmembrane region" description="Helical" evidence="1">
    <location>
        <begin position="115"/>
        <end position="131"/>
    </location>
</feature>
<evidence type="ECO:0000256" key="1">
    <source>
        <dbReference type="SAM" id="Phobius"/>
    </source>
</evidence>
<organism evidence="2 3">
    <name type="scientific">Persicirhabdus sediminis</name>
    <dbReference type="NCBI Taxonomy" id="454144"/>
    <lineage>
        <taxon>Bacteria</taxon>
        <taxon>Pseudomonadati</taxon>
        <taxon>Verrucomicrobiota</taxon>
        <taxon>Verrucomicrobiia</taxon>
        <taxon>Verrucomicrobiales</taxon>
        <taxon>Verrucomicrobiaceae</taxon>
        <taxon>Persicirhabdus</taxon>
    </lineage>
</organism>
<feature type="transmembrane region" description="Helical" evidence="1">
    <location>
        <begin position="248"/>
        <end position="273"/>
    </location>
</feature>
<feature type="transmembrane region" description="Helical" evidence="1">
    <location>
        <begin position="215"/>
        <end position="236"/>
    </location>
</feature>
<keyword evidence="3" id="KW-1185">Reference proteome</keyword>
<sequence length="304" mass="35448">MRQSRYHSRASRNQRRAPRPRLGQLLRDANTRAHQRANRRLGRRHGLTSMRAAIDGLSIYDEIETLQWPARLMRWLFALALLPLCAITSMTLFTINEIGQQDASYWLQLLKSREFLFFFTGMFLMGSWFFSKLLENFFLYLYVLGHELTHALTVYLCLGHVSSIKVSTDGGYIMTNKSNLFISLSPYFVPFWSVVVMIIAALIGHFTSFRYQEELLYFAIGGSWAFHMLWTIWMIPRDQPDLKENGTFFSLVIIYLANVSVILCMMVLASSILTWSNVLNHWLNQGQLFYSMSERVFTRVISLF</sequence>
<gene>
    <name evidence="2" type="ORF">JIN82_13740</name>
</gene>
<proteinExistence type="predicted"/>
<accession>A0A8J7ME50</accession>
<feature type="transmembrane region" description="Helical" evidence="1">
    <location>
        <begin position="179"/>
        <end position="203"/>
    </location>
</feature>
<evidence type="ECO:0000313" key="3">
    <source>
        <dbReference type="Proteomes" id="UP000624703"/>
    </source>
</evidence>
<name>A0A8J7ME50_9BACT</name>
<feature type="transmembrane region" description="Helical" evidence="1">
    <location>
        <begin position="75"/>
        <end position="95"/>
    </location>
</feature>
<keyword evidence="1" id="KW-0472">Membrane</keyword>
<reference evidence="2" key="1">
    <citation type="submission" date="2021-01" db="EMBL/GenBank/DDBJ databases">
        <title>Modified the classification status of verrucomicrobia.</title>
        <authorList>
            <person name="Feng X."/>
        </authorList>
    </citation>
    <scope>NUCLEOTIDE SEQUENCE</scope>
    <source>
        <strain evidence="2">_KCTC 22039</strain>
    </source>
</reference>
<comment type="caution">
    <text evidence="2">The sequence shown here is derived from an EMBL/GenBank/DDBJ whole genome shotgun (WGS) entry which is preliminary data.</text>
</comment>
<dbReference type="Proteomes" id="UP000624703">
    <property type="component" value="Unassembled WGS sequence"/>
</dbReference>
<evidence type="ECO:0000313" key="2">
    <source>
        <dbReference type="EMBL" id="MBK1792219.1"/>
    </source>
</evidence>
<keyword evidence="1" id="KW-1133">Transmembrane helix</keyword>
<dbReference type="EMBL" id="JAENIM010000044">
    <property type="protein sequence ID" value="MBK1792219.1"/>
    <property type="molecule type" value="Genomic_DNA"/>
</dbReference>
<feature type="transmembrane region" description="Helical" evidence="1">
    <location>
        <begin position="137"/>
        <end position="158"/>
    </location>
</feature>
<keyword evidence="1" id="KW-0812">Transmembrane</keyword>